<feature type="repeat" description="ANK" evidence="5">
    <location>
        <begin position="167"/>
        <end position="200"/>
    </location>
</feature>
<protein>
    <submittedName>
        <fullName evidence="10">2-5A-dependent ribonuclease</fullName>
    </submittedName>
</protein>
<feature type="region of interest" description="Disordered" evidence="6">
    <location>
        <begin position="1"/>
        <end position="21"/>
    </location>
</feature>
<evidence type="ECO:0000313" key="10">
    <source>
        <dbReference type="RefSeq" id="XP_004706747.1"/>
    </source>
</evidence>
<dbReference type="Pfam" id="PF00023">
    <property type="entry name" value="Ank"/>
    <property type="match status" value="2"/>
</dbReference>
<feature type="repeat" description="ANK" evidence="5">
    <location>
        <begin position="124"/>
        <end position="156"/>
    </location>
</feature>
<dbReference type="InterPro" id="IPR036770">
    <property type="entry name" value="Ankyrin_rpt-contain_sf"/>
</dbReference>
<evidence type="ECO:0000313" key="9">
    <source>
        <dbReference type="Proteomes" id="UP000694863"/>
    </source>
</evidence>
<sequence length="759" mass="86275">MESESRKGPQESLLSSQSGKSTMKDNHQLILAARTGDVEKAQQLLERGADVNFQDEWGWAPLHNAVQNGKENLVDLLLLHGADPRLRKRNGATPFILAGIAGHVNLLQRFLSFKGSDVNECDFNGFTAFMEAAAYGKIEALRFLHERGADVNLRRNPKEEQKKLRKGGATALMDAAEKGQVDALTILLDEMDADVNVRDNLGRNALVHALLRSRDGKLSATTGKAITRVLLDRGADVRVRGEGRKTPLILAVEAKDVDLVRLLLDQERIEKNETDSEGQTALMMAVRLGLGDTARLLCARGASVHCGPLVMEALRNHDSSLAEFLRSQGATEDVPVPAEDWQPQSPRWRAALEKLHRIHRPMIGKLKIFIVDEYKIADTSEGGVYLGLYQEQEAAVKRFREESPQAEKELLCLKDIRWNSHLVTFCGSESQGGCVYVCLALCERTLQEHFALPSEEAAAEHDDHQEDEFARNALLSVFKALEELHQVYAHQDLHPQNILLDSKNDVRLADFDKSIKRTGDPQEIEKDLQALGRLVLYVVKKGGVHFKELEIQSDEEVFQRCPDEESRDLIRRLLCPGENQQRQLRSLLDHPFFWSWKRRYRTLRDVGNISDIKVQKTESHILQLLEPGPSEQATSFANWTAEVDPNVMSKMNGFYERREKRNIQSRRNKKVLVYQNTVGDLLRFIRNLGEHIHEEKNRDIKSIIGEPSRYFQKTFPDLMIYVYTKLYNTEYKTYFSQTQDPHQYRDNGVNGEQGRGPEC</sequence>
<feature type="repeat" description="ANK" evidence="5">
    <location>
        <begin position="24"/>
        <end position="56"/>
    </location>
</feature>
<dbReference type="InterPro" id="IPR002110">
    <property type="entry name" value="Ankyrin_rpt"/>
</dbReference>
<organism evidence="9 10">
    <name type="scientific">Echinops telfairi</name>
    <name type="common">Lesser hedgehog tenrec</name>
    <dbReference type="NCBI Taxonomy" id="9371"/>
    <lineage>
        <taxon>Eukaryota</taxon>
        <taxon>Metazoa</taxon>
        <taxon>Chordata</taxon>
        <taxon>Craniata</taxon>
        <taxon>Vertebrata</taxon>
        <taxon>Euteleostomi</taxon>
        <taxon>Mammalia</taxon>
        <taxon>Eutheria</taxon>
        <taxon>Afrotheria</taxon>
        <taxon>Tenrecidae</taxon>
        <taxon>Tenrecinae</taxon>
        <taxon>Echinops</taxon>
    </lineage>
</organism>
<dbReference type="Proteomes" id="UP000694863">
    <property type="component" value="Unplaced"/>
</dbReference>
<dbReference type="PANTHER" id="PTHR24141">
    <property type="entry name" value="2-5A-DEPENDENT RIBONUCLEASE"/>
    <property type="match status" value="1"/>
</dbReference>
<feature type="domain" description="KEN" evidence="8">
    <location>
        <begin position="596"/>
        <end position="742"/>
    </location>
</feature>
<accession>A0ABM0ISH2</accession>
<dbReference type="Pfam" id="PF00069">
    <property type="entry name" value="Pkinase"/>
    <property type="match status" value="1"/>
</dbReference>
<dbReference type="GeneID" id="101662447"/>
<keyword evidence="9" id="KW-1185">Reference proteome</keyword>
<reference evidence="10" key="1">
    <citation type="submission" date="2025-08" db="UniProtKB">
        <authorList>
            <consortium name="RefSeq"/>
        </authorList>
    </citation>
    <scope>IDENTIFICATION</scope>
</reference>
<name>A0ABM0ISH2_ECHTE</name>
<dbReference type="InterPro" id="IPR011009">
    <property type="entry name" value="Kinase-like_dom_sf"/>
</dbReference>
<proteinExistence type="predicted"/>
<dbReference type="Gene3D" id="1.20.1440.180">
    <property type="entry name" value="KEN domain"/>
    <property type="match status" value="1"/>
</dbReference>
<dbReference type="PROSITE" id="PS50088">
    <property type="entry name" value="ANK_REPEAT"/>
    <property type="match status" value="4"/>
</dbReference>
<feature type="repeat" description="ANK" evidence="5">
    <location>
        <begin position="57"/>
        <end position="89"/>
    </location>
</feature>
<keyword evidence="3" id="KW-0067">ATP-binding</keyword>
<dbReference type="SUPFAM" id="SSF48403">
    <property type="entry name" value="Ankyrin repeat"/>
    <property type="match status" value="1"/>
</dbReference>
<dbReference type="SUPFAM" id="SSF56112">
    <property type="entry name" value="Protein kinase-like (PK-like)"/>
    <property type="match status" value="1"/>
</dbReference>
<evidence type="ECO:0000256" key="2">
    <source>
        <dbReference type="ARBA" id="ARBA00022741"/>
    </source>
</evidence>
<keyword evidence="1" id="KW-0677">Repeat</keyword>
<dbReference type="InterPro" id="IPR038357">
    <property type="entry name" value="KEN_sf"/>
</dbReference>
<dbReference type="Pfam" id="PF06479">
    <property type="entry name" value="Ribonuc_2-5A"/>
    <property type="match status" value="1"/>
</dbReference>
<feature type="compositionally biased region" description="Polar residues" evidence="6">
    <location>
        <begin position="12"/>
        <end position="21"/>
    </location>
</feature>
<dbReference type="PROSITE" id="PS51392">
    <property type="entry name" value="KEN"/>
    <property type="match status" value="1"/>
</dbReference>
<dbReference type="InterPro" id="IPR000719">
    <property type="entry name" value="Prot_kinase_dom"/>
</dbReference>
<evidence type="ECO:0000256" key="4">
    <source>
        <dbReference type="ARBA" id="ARBA00023043"/>
    </source>
</evidence>
<dbReference type="SMART" id="SM00220">
    <property type="entry name" value="S_TKc"/>
    <property type="match status" value="1"/>
</dbReference>
<dbReference type="Gene3D" id="1.25.40.20">
    <property type="entry name" value="Ankyrin repeat-containing domain"/>
    <property type="match status" value="1"/>
</dbReference>
<dbReference type="PANTHER" id="PTHR24141:SF1">
    <property type="entry name" value="2-5A-DEPENDENT RIBONUCLEASE"/>
    <property type="match status" value="1"/>
</dbReference>
<evidence type="ECO:0000259" key="8">
    <source>
        <dbReference type="PROSITE" id="PS51392"/>
    </source>
</evidence>
<evidence type="ECO:0000256" key="5">
    <source>
        <dbReference type="PROSITE-ProRule" id="PRU00023"/>
    </source>
</evidence>
<dbReference type="Gene3D" id="1.10.510.10">
    <property type="entry name" value="Transferase(Phosphotransferase) domain 1"/>
    <property type="match status" value="1"/>
</dbReference>
<dbReference type="Pfam" id="PF12796">
    <property type="entry name" value="Ank_2"/>
    <property type="match status" value="2"/>
</dbReference>
<keyword evidence="2" id="KW-0547">Nucleotide-binding</keyword>
<keyword evidence="4 5" id="KW-0040">ANK repeat</keyword>
<feature type="region of interest" description="Disordered" evidence="6">
    <location>
        <begin position="738"/>
        <end position="759"/>
    </location>
</feature>
<dbReference type="CDD" id="cd10423">
    <property type="entry name" value="RNase_RNase-L"/>
    <property type="match status" value="1"/>
</dbReference>
<evidence type="ECO:0000256" key="3">
    <source>
        <dbReference type="ARBA" id="ARBA00022840"/>
    </source>
</evidence>
<dbReference type="PROSITE" id="PS50011">
    <property type="entry name" value="PROTEIN_KINASE_DOM"/>
    <property type="match status" value="1"/>
</dbReference>
<feature type="domain" description="Protein kinase" evidence="7">
    <location>
        <begin position="370"/>
        <end position="593"/>
    </location>
</feature>
<evidence type="ECO:0000259" key="7">
    <source>
        <dbReference type="PROSITE" id="PS50011"/>
    </source>
</evidence>
<evidence type="ECO:0000256" key="6">
    <source>
        <dbReference type="SAM" id="MobiDB-lite"/>
    </source>
</evidence>
<dbReference type="InterPro" id="IPR010513">
    <property type="entry name" value="KEN_dom"/>
</dbReference>
<dbReference type="PROSITE" id="PS50297">
    <property type="entry name" value="ANK_REP_REGION"/>
    <property type="match status" value="4"/>
</dbReference>
<dbReference type="RefSeq" id="XP_004706747.1">
    <property type="nucleotide sequence ID" value="XM_004706690.2"/>
</dbReference>
<evidence type="ECO:0000256" key="1">
    <source>
        <dbReference type="ARBA" id="ARBA00022737"/>
    </source>
</evidence>
<dbReference type="SMART" id="SM00580">
    <property type="entry name" value="PUG"/>
    <property type="match status" value="1"/>
</dbReference>
<dbReference type="RefSeq" id="XP_045154022.1">
    <property type="nucleotide sequence ID" value="XM_045298087.1"/>
</dbReference>
<dbReference type="InterPro" id="IPR042745">
    <property type="entry name" value="RNase-L_RNase"/>
</dbReference>
<dbReference type="SMART" id="SM00248">
    <property type="entry name" value="ANK"/>
    <property type="match status" value="8"/>
</dbReference>
<gene>
    <name evidence="10" type="primary">RNASEL</name>
</gene>